<dbReference type="InterPro" id="IPR036612">
    <property type="entry name" value="KH_dom_type_1_sf"/>
</dbReference>
<dbReference type="GO" id="GO:0003729">
    <property type="term" value="F:mRNA binding"/>
    <property type="evidence" value="ECO:0007669"/>
    <property type="project" value="TreeGrafter"/>
</dbReference>
<dbReference type="GO" id="GO:0005634">
    <property type="term" value="C:nucleus"/>
    <property type="evidence" value="ECO:0007669"/>
    <property type="project" value="UniProtKB-SubCell"/>
</dbReference>
<evidence type="ECO:0000256" key="2">
    <source>
        <dbReference type="ARBA" id="ARBA00022884"/>
    </source>
</evidence>
<evidence type="ECO:0000256" key="4">
    <source>
        <dbReference type="SAM" id="MobiDB-lite"/>
    </source>
</evidence>
<keyword evidence="2" id="KW-0694">RNA-binding</keyword>
<feature type="domain" description="Sam68 tyrosine-rich" evidence="6">
    <location>
        <begin position="254"/>
        <end position="306"/>
    </location>
</feature>
<dbReference type="GO" id="GO:0000381">
    <property type="term" value="P:regulation of alternative mRNA splicing, via spliceosome"/>
    <property type="evidence" value="ECO:0007669"/>
    <property type="project" value="TreeGrafter"/>
</dbReference>
<evidence type="ECO:0000256" key="3">
    <source>
        <dbReference type="ARBA" id="ARBA00023242"/>
    </source>
</evidence>
<dbReference type="InterPro" id="IPR032335">
    <property type="entry name" value="Sam68-YY"/>
</dbReference>
<dbReference type="InterPro" id="IPR045071">
    <property type="entry name" value="BBP-like"/>
</dbReference>
<accession>A0A3B4FG19</accession>
<evidence type="ECO:0000259" key="6">
    <source>
        <dbReference type="Pfam" id="PF16568"/>
    </source>
</evidence>
<dbReference type="PANTHER" id="PTHR11208:SF29">
    <property type="entry name" value="KH DOMAIN-CONTAINING, RNA-BINDING, SIGNAL TRANSDUCTION-ASSOCIATED PROTEIN 3"/>
    <property type="match status" value="1"/>
</dbReference>
<dbReference type="Pfam" id="PF16274">
    <property type="entry name" value="Qua1"/>
    <property type="match status" value="1"/>
</dbReference>
<feature type="region of interest" description="Disordered" evidence="4">
    <location>
        <begin position="175"/>
        <end position="332"/>
    </location>
</feature>
<evidence type="ECO:0000259" key="7">
    <source>
        <dbReference type="Pfam" id="PF22675"/>
    </source>
</evidence>
<evidence type="ECO:0000256" key="1">
    <source>
        <dbReference type="ARBA" id="ARBA00004123"/>
    </source>
</evidence>
<gene>
    <name evidence="8" type="primary">KHDRBS3</name>
</gene>
<dbReference type="Pfam" id="PF16568">
    <property type="entry name" value="Sam68-YY"/>
    <property type="match status" value="1"/>
</dbReference>
<dbReference type="AlphaFoldDB" id="A0A3B4FG19"/>
<organism evidence="8">
    <name type="scientific">Pundamilia nyererei</name>
    <dbReference type="NCBI Taxonomy" id="303518"/>
    <lineage>
        <taxon>Eukaryota</taxon>
        <taxon>Metazoa</taxon>
        <taxon>Chordata</taxon>
        <taxon>Craniata</taxon>
        <taxon>Vertebrata</taxon>
        <taxon>Euteleostomi</taxon>
        <taxon>Actinopterygii</taxon>
        <taxon>Neopterygii</taxon>
        <taxon>Teleostei</taxon>
        <taxon>Neoteleostei</taxon>
        <taxon>Acanthomorphata</taxon>
        <taxon>Ovalentaria</taxon>
        <taxon>Cichlomorphae</taxon>
        <taxon>Cichliformes</taxon>
        <taxon>Cichlidae</taxon>
        <taxon>African cichlids</taxon>
        <taxon>Pseudocrenilabrinae</taxon>
        <taxon>Haplochromini</taxon>
        <taxon>Pundamilia</taxon>
    </lineage>
</organism>
<reference evidence="8" key="1">
    <citation type="submission" date="2023-09" db="UniProtKB">
        <authorList>
            <consortium name="Ensembl"/>
        </authorList>
    </citation>
    <scope>IDENTIFICATION</scope>
</reference>
<dbReference type="InterPro" id="IPR055256">
    <property type="entry name" value="KH_1_KHDC4/BBP-like"/>
</dbReference>
<protein>
    <submittedName>
        <fullName evidence="8">KH RNA binding domain containing, signal transduction associated 3</fullName>
    </submittedName>
</protein>
<feature type="compositionally biased region" description="Polar residues" evidence="4">
    <location>
        <begin position="275"/>
        <end position="287"/>
    </location>
</feature>
<feature type="domain" description="KHDRBS Qua1" evidence="5">
    <location>
        <begin position="5"/>
        <end position="54"/>
    </location>
</feature>
<dbReference type="STRING" id="303518.ENSPNYP00000009535"/>
<evidence type="ECO:0000259" key="5">
    <source>
        <dbReference type="Pfam" id="PF16274"/>
    </source>
</evidence>
<dbReference type="GeneTree" id="ENSGT00940000157280"/>
<dbReference type="InterPro" id="IPR032571">
    <property type="entry name" value="Qua1_dom"/>
</dbReference>
<dbReference type="Ensembl" id="ENSPNYT00000009754.1">
    <property type="protein sequence ID" value="ENSPNYP00000009535.1"/>
    <property type="gene ID" value="ENSPNYG00000007200.1"/>
</dbReference>
<dbReference type="Pfam" id="PF22675">
    <property type="entry name" value="KH-I_KHDC4-BBP"/>
    <property type="match status" value="1"/>
</dbReference>
<sequence>MGSEKYLPELMAEKDTLDPSFQHSLRLLDQEIEKIQKDEGKEEEKFIDVVINKNMKLGQKVLIPVKQFPKFNFVGKLLGPRGNSLKRLQEDTLTKMSILGKGSMRDKEKVTLQSCCFYLHLVATDLHVELNSVLLPSARTHVCVSVNIMPLCVQDYNDEIRQAQLQELTYLNGGSEDAKVPSVRGKSAARGRGTPVPGRGGVPPLHAALPRGAAPRGSPPSRVPSSRGRGVQRARGAPPATGYRPVPPIVQDSYGEYEYDDGYGTAYDDQGYESYDNNYSNQGQNSDDYYEYGHSGESYDSYGQEEWANNRGKAPSARTTKGVYRDQPYSRY</sequence>
<comment type="subcellular location">
    <subcellularLocation>
        <location evidence="1">Nucleus</location>
    </subcellularLocation>
</comment>
<dbReference type="Gene3D" id="3.30.1370.10">
    <property type="entry name" value="K Homology domain, type 1"/>
    <property type="match status" value="1"/>
</dbReference>
<feature type="domain" description="KHDC4/BBP-like KH-domain type I" evidence="7">
    <location>
        <begin position="68"/>
        <end position="107"/>
    </location>
</feature>
<name>A0A3B4FG19_9CICH</name>
<dbReference type="SUPFAM" id="SSF54791">
    <property type="entry name" value="Eukaryotic type KH-domain (KH-domain type I)"/>
    <property type="match status" value="1"/>
</dbReference>
<keyword evidence="3" id="KW-0539">Nucleus</keyword>
<evidence type="ECO:0000313" key="8">
    <source>
        <dbReference type="Ensembl" id="ENSPNYP00000009535.1"/>
    </source>
</evidence>
<dbReference type="PANTHER" id="PTHR11208">
    <property type="entry name" value="RNA-BINDING PROTEIN RELATED"/>
    <property type="match status" value="1"/>
</dbReference>
<proteinExistence type="predicted"/>